<dbReference type="EMBL" id="MSDW01000001">
    <property type="protein sequence ID" value="OKY78626.1"/>
    <property type="molecule type" value="Genomic_DNA"/>
</dbReference>
<evidence type="ECO:0000313" key="2">
    <source>
        <dbReference type="Proteomes" id="UP000185744"/>
    </source>
</evidence>
<protein>
    <submittedName>
        <fullName evidence="1">Uncharacterized protein</fullName>
    </submittedName>
</protein>
<sequence length="73" mass="8253">MIDKNRAVFLSPSLGPKHIIEMDIAEVLESNVSPWNLQGVANRVHLEDHLIAGHKTPYTGSMNRWKHLPKSLI</sequence>
<dbReference type="Proteomes" id="UP000185744">
    <property type="component" value="Unassembled WGS sequence"/>
</dbReference>
<dbReference type="InParanoid" id="A0A1Q6DWA3"/>
<accession>A0A1Q6DWA3</accession>
<dbReference type="AlphaFoldDB" id="A0A1Q6DWA3"/>
<gene>
    <name evidence="1" type="ORF">BTN85_1123</name>
</gene>
<organism evidence="1 2">
    <name type="scientific">Methanohalarchaeum thermophilum</name>
    <dbReference type="NCBI Taxonomy" id="1903181"/>
    <lineage>
        <taxon>Archaea</taxon>
        <taxon>Methanobacteriati</taxon>
        <taxon>Methanobacteriota</taxon>
        <taxon>Methanonatronarchaeia</taxon>
        <taxon>Methanonatronarchaeales</taxon>
        <taxon>Methanonatronarchaeaceae</taxon>
        <taxon>Candidatus Methanohalarchaeum</taxon>
    </lineage>
</organism>
<reference evidence="1" key="1">
    <citation type="submission" date="2016-12" db="EMBL/GenBank/DDBJ databases">
        <title>Discovery of methanogenic haloarchaea.</title>
        <authorList>
            <person name="Sorokin D.Y."/>
            <person name="Makarova K.S."/>
            <person name="Abbas B."/>
            <person name="Ferrer M."/>
            <person name="Golyshin P.N."/>
        </authorList>
    </citation>
    <scope>NUCLEOTIDE SEQUENCE [LARGE SCALE GENOMIC DNA]</scope>
    <source>
        <strain evidence="1">HMET1</strain>
    </source>
</reference>
<comment type="caution">
    <text evidence="1">The sequence shown here is derived from an EMBL/GenBank/DDBJ whole genome shotgun (WGS) entry which is preliminary data.</text>
</comment>
<name>A0A1Q6DWA3_METT1</name>
<evidence type="ECO:0000313" key="1">
    <source>
        <dbReference type="EMBL" id="OKY78626.1"/>
    </source>
</evidence>
<keyword evidence="2" id="KW-1185">Reference proteome</keyword>
<proteinExistence type="predicted"/>